<accession>A0A5M3XAA7</accession>
<evidence type="ECO:0000256" key="2">
    <source>
        <dbReference type="ARBA" id="ARBA00023163"/>
    </source>
</evidence>
<feature type="compositionally biased region" description="Low complexity" evidence="3">
    <location>
        <begin position="109"/>
        <end position="123"/>
    </location>
</feature>
<dbReference type="InterPro" id="IPR041916">
    <property type="entry name" value="Anti_sigma_zinc_sf"/>
</dbReference>
<dbReference type="Proteomes" id="UP000377595">
    <property type="component" value="Unassembled WGS sequence"/>
</dbReference>
<feature type="domain" description="Putative zinc-finger" evidence="5">
    <location>
        <begin position="3"/>
        <end position="30"/>
    </location>
</feature>
<dbReference type="Pfam" id="PF13490">
    <property type="entry name" value="zf-HC2"/>
    <property type="match status" value="1"/>
</dbReference>
<keyword evidence="1" id="KW-0805">Transcription regulation</keyword>
<proteinExistence type="predicted"/>
<comment type="caution">
    <text evidence="6">The sequence shown here is derived from an EMBL/GenBank/DDBJ whole genome shotgun (WGS) entry which is preliminary data.</text>
</comment>
<keyword evidence="7" id="KW-1185">Reference proteome</keyword>
<feature type="region of interest" description="Disordered" evidence="3">
    <location>
        <begin position="102"/>
        <end position="132"/>
    </location>
</feature>
<evidence type="ECO:0000259" key="5">
    <source>
        <dbReference type="Pfam" id="PF13490"/>
    </source>
</evidence>
<gene>
    <name evidence="6" type="ORF">Aple_009590</name>
</gene>
<dbReference type="EMBL" id="BLAF01000006">
    <property type="protein sequence ID" value="GES18064.1"/>
    <property type="molecule type" value="Genomic_DNA"/>
</dbReference>
<dbReference type="InterPro" id="IPR027383">
    <property type="entry name" value="Znf_put"/>
</dbReference>
<feature type="transmembrane region" description="Helical" evidence="4">
    <location>
        <begin position="78"/>
        <end position="100"/>
    </location>
</feature>
<sequence>MSLGVYVLGALDREEAAAVEAHLDVCPECAQEMAELSGLPTMLGRVSAGDITLAARPPRAVLDRLLAASAKRQKRSRLLLSLAASIVVVAVGGAVLSATLSSNSNSETSAAGAAPEAVSSAAADQRGPVARKDVPDVASFAPEVPASIPPEVMTSSAPEILSEPQDDPIRFEGQAGKVRLTLGLIAEAGGTRVDIELSGVPIGTACRLVAVDRRGTVSPVSSWTVKKADYKGGKAHLPPGSSEYQIDQIDRFELLTRSGEQIVTVPIPQESMPQTPAS</sequence>
<evidence type="ECO:0000256" key="1">
    <source>
        <dbReference type="ARBA" id="ARBA00023015"/>
    </source>
</evidence>
<evidence type="ECO:0000313" key="6">
    <source>
        <dbReference type="EMBL" id="GES18064.1"/>
    </source>
</evidence>
<keyword evidence="4" id="KW-0472">Membrane</keyword>
<organism evidence="6 7">
    <name type="scientific">Acrocarpospora pleiomorpha</name>
    <dbReference type="NCBI Taxonomy" id="90975"/>
    <lineage>
        <taxon>Bacteria</taxon>
        <taxon>Bacillati</taxon>
        <taxon>Actinomycetota</taxon>
        <taxon>Actinomycetes</taxon>
        <taxon>Streptosporangiales</taxon>
        <taxon>Streptosporangiaceae</taxon>
        <taxon>Acrocarpospora</taxon>
    </lineage>
</organism>
<dbReference type="Gene3D" id="1.10.10.1320">
    <property type="entry name" value="Anti-sigma factor, zinc-finger domain"/>
    <property type="match status" value="1"/>
</dbReference>
<reference evidence="6 7" key="1">
    <citation type="submission" date="2019-10" db="EMBL/GenBank/DDBJ databases">
        <title>Whole genome shotgun sequence of Acrocarpospora pleiomorpha NBRC 16267.</title>
        <authorList>
            <person name="Ichikawa N."/>
            <person name="Kimura A."/>
            <person name="Kitahashi Y."/>
            <person name="Komaki H."/>
            <person name="Oguchi A."/>
        </authorList>
    </citation>
    <scope>NUCLEOTIDE SEQUENCE [LARGE SCALE GENOMIC DNA]</scope>
    <source>
        <strain evidence="6 7">NBRC 16267</strain>
    </source>
</reference>
<name>A0A5M3XAA7_9ACTN</name>
<keyword evidence="4" id="KW-1133">Transmembrane helix</keyword>
<protein>
    <recommendedName>
        <fullName evidence="5">Putative zinc-finger domain-containing protein</fullName>
    </recommendedName>
</protein>
<dbReference type="AlphaFoldDB" id="A0A5M3XAA7"/>
<evidence type="ECO:0000256" key="4">
    <source>
        <dbReference type="SAM" id="Phobius"/>
    </source>
</evidence>
<keyword evidence="4" id="KW-0812">Transmembrane</keyword>
<evidence type="ECO:0000313" key="7">
    <source>
        <dbReference type="Proteomes" id="UP000377595"/>
    </source>
</evidence>
<evidence type="ECO:0000256" key="3">
    <source>
        <dbReference type="SAM" id="MobiDB-lite"/>
    </source>
</evidence>
<keyword evidence="2" id="KW-0804">Transcription</keyword>